<comment type="catalytic activity">
    <reaction evidence="1">
        <text>Hydrolyzes the link between N-acetylmuramoyl residues and L-amino acid residues in certain cell-wall glycopeptides.</text>
        <dbReference type="EC" id="3.5.1.28"/>
    </reaction>
</comment>
<comment type="caution">
    <text evidence="6">The sequence shown here is derived from an EMBL/GenBank/DDBJ whole genome shotgun (WGS) entry which is preliminary data.</text>
</comment>
<dbReference type="GO" id="GO:0071555">
    <property type="term" value="P:cell wall organization"/>
    <property type="evidence" value="ECO:0007669"/>
    <property type="project" value="UniProtKB-KW"/>
</dbReference>
<evidence type="ECO:0000259" key="5">
    <source>
        <dbReference type="PROSITE" id="PS51781"/>
    </source>
</evidence>
<dbReference type="Pfam" id="PF01510">
    <property type="entry name" value="Amidase_2"/>
    <property type="match status" value="1"/>
</dbReference>
<gene>
    <name evidence="6" type="ORF">H8S54_02655</name>
</gene>
<dbReference type="Gene3D" id="3.40.80.10">
    <property type="entry name" value="Peptidoglycan recognition protein-like"/>
    <property type="match status" value="1"/>
</dbReference>
<dbReference type="InterPro" id="IPR002502">
    <property type="entry name" value="Amidase_domain"/>
</dbReference>
<evidence type="ECO:0000256" key="3">
    <source>
        <dbReference type="ARBA" id="ARBA00022801"/>
    </source>
</evidence>
<dbReference type="GO" id="GO:0008745">
    <property type="term" value="F:N-acetylmuramoyl-L-alanine amidase activity"/>
    <property type="evidence" value="ECO:0007669"/>
    <property type="project" value="UniProtKB-EC"/>
</dbReference>
<dbReference type="GO" id="GO:0009254">
    <property type="term" value="P:peptidoglycan turnover"/>
    <property type="evidence" value="ECO:0007669"/>
    <property type="project" value="TreeGrafter"/>
</dbReference>
<dbReference type="Gene3D" id="2.30.30.40">
    <property type="entry name" value="SH3 Domains"/>
    <property type="match status" value="1"/>
</dbReference>
<keyword evidence="7" id="KW-1185">Reference proteome</keyword>
<evidence type="ECO:0000256" key="1">
    <source>
        <dbReference type="ARBA" id="ARBA00001561"/>
    </source>
</evidence>
<feature type="domain" description="SH3b" evidence="5">
    <location>
        <begin position="169"/>
        <end position="229"/>
    </location>
</feature>
<dbReference type="RefSeq" id="WP_021924559.1">
    <property type="nucleotide sequence ID" value="NZ_JACOOT010000006.1"/>
</dbReference>
<protein>
    <recommendedName>
        <fullName evidence="2">N-acetylmuramoyl-L-alanine amidase</fullName>
        <ecNumber evidence="2">3.5.1.28</ecNumber>
    </recommendedName>
</protein>
<keyword evidence="3" id="KW-0378">Hydrolase</keyword>
<dbReference type="PROSITE" id="PS51781">
    <property type="entry name" value="SH3B"/>
    <property type="match status" value="1"/>
</dbReference>
<evidence type="ECO:0000313" key="7">
    <source>
        <dbReference type="Proteomes" id="UP000652847"/>
    </source>
</evidence>
<evidence type="ECO:0000313" key="6">
    <source>
        <dbReference type="EMBL" id="MBC5650050.1"/>
    </source>
</evidence>
<keyword evidence="4" id="KW-0961">Cell wall biogenesis/degradation</keyword>
<dbReference type="SUPFAM" id="SSF55846">
    <property type="entry name" value="N-acetylmuramoyl-L-alanine amidase-like"/>
    <property type="match status" value="1"/>
</dbReference>
<evidence type="ECO:0000256" key="4">
    <source>
        <dbReference type="ARBA" id="ARBA00023316"/>
    </source>
</evidence>
<sequence length="229" mass="25493">MEINTSYLSDHNTYRTNNPGYIVVHNTDNFSEGADARAHAYAQFHGNLSGTSVHFYTDDKGIAYQTAELQRGCWHVGVNYGGKLFGTVNNRNSIGVEMCVQKGYDFEKAFENTVELLKTLLRMTGISPEHVVQHYDVCLKNCPSQIRKKNAWKRLQQEIGVPDNAALGQGLYKVTADALNIRSGPGTENDITGVIEDRGVYTIVQIENGNWGRLLSGAGWICLEYAKKI</sequence>
<dbReference type="InterPro" id="IPR036505">
    <property type="entry name" value="Amidase/PGRP_sf"/>
</dbReference>
<dbReference type="SMART" id="SM00644">
    <property type="entry name" value="Ami_2"/>
    <property type="match status" value="1"/>
</dbReference>
<reference evidence="6 7" key="1">
    <citation type="submission" date="2020-08" db="EMBL/GenBank/DDBJ databases">
        <title>Genome public.</title>
        <authorList>
            <person name="Liu C."/>
            <person name="Sun Q."/>
        </authorList>
    </citation>
    <scope>NUCLEOTIDE SEQUENCE [LARGE SCALE GENOMIC DNA]</scope>
    <source>
        <strain evidence="6 7">BX17</strain>
    </source>
</reference>
<dbReference type="GO" id="GO:0009253">
    <property type="term" value="P:peptidoglycan catabolic process"/>
    <property type="evidence" value="ECO:0007669"/>
    <property type="project" value="InterPro"/>
</dbReference>
<dbReference type="EC" id="3.5.1.28" evidence="2"/>
<dbReference type="InterPro" id="IPR051206">
    <property type="entry name" value="NAMLAA_amidase_2"/>
</dbReference>
<evidence type="ECO:0000256" key="2">
    <source>
        <dbReference type="ARBA" id="ARBA00011901"/>
    </source>
</evidence>
<dbReference type="EMBL" id="JACOOT010000006">
    <property type="protein sequence ID" value="MBC5650050.1"/>
    <property type="molecule type" value="Genomic_DNA"/>
</dbReference>
<proteinExistence type="predicted"/>
<accession>A0A8I0A8T1</accession>
<dbReference type="AlphaFoldDB" id="A0A8I0A8T1"/>
<name>A0A8I0A8T1_9FIRM</name>
<dbReference type="Proteomes" id="UP000652847">
    <property type="component" value="Unassembled WGS sequence"/>
</dbReference>
<dbReference type="CDD" id="cd06583">
    <property type="entry name" value="PGRP"/>
    <property type="match status" value="1"/>
</dbReference>
<dbReference type="PANTHER" id="PTHR30417:SF1">
    <property type="entry name" value="N-ACETYLMURAMOYL-L-ALANINE AMIDASE AMID"/>
    <property type="match status" value="1"/>
</dbReference>
<organism evidence="6 7">
    <name type="scientific">Blautia segnis</name>
    <dbReference type="NCBI Taxonomy" id="2763030"/>
    <lineage>
        <taxon>Bacteria</taxon>
        <taxon>Bacillati</taxon>
        <taxon>Bacillota</taxon>
        <taxon>Clostridia</taxon>
        <taxon>Lachnospirales</taxon>
        <taxon>Lachnospiraceae</taxon>
        <taxon>Blautia</taxon>
    </lineage>
</organism>
<dbReference type="PANTHER" id="PTHR30417">
    <property type="entry name" value="N-ACETYLMURAMOYL-L-ALANINE AMIDASE AMID"/>
    <property type="match status" value="1"/>
</dbReference>
<dbReference type="InterPro" id="IPR003646">
    <property type="entry name" value="SH3-like_bac-type"/>
</dbReference>